<reference evidence="1" key="1">
    <citation type="submission" date="2020-04" db="EMBL/GenBank/DDBJ databases">
        <authorList>
            <person name="Chiriac C."/>
            <person name="Salcher M."/>
            <person name="Ghai R."/>
            <person name="Kavagutti S V."/>
        </authorList>
    </citation>
    <scope>NUCLEOTIDE SEQUENCE</scope>
</reference>
<proteinExistence type="predicted"/>
<accession>A0A6J5LV11</accession>
<gene>
    <name evidence="1" type="ORF">UFOVP329_47</name>
</gene>
<name>A0A6J5LV11_9CAUD</name>
<organism evidence="1">
    <name type="scientific">uncultured Caudovirales phage</name>
    <dbReference type="NCBI Taxonomy" id="2100421"/>
    <lineage>
        <taxon>Viruses</taxon>
        <taxon>Duplodnaviria</taxon>
        <taxon>Heunggongvirae</taxon>
        <taxon>Uroviricota</taxon>
        <taxon>Caudoviricetes</taxon>
        <taxon>Peduoviridae</taxon>
        <taxon>Maltschvirus</taxon>
        <taxon>Maltschvirus maltsch</taxon>
    </lineage>
</organism>
<dbReference type="EMBL" id="LR796342">
    <property type="protein sequence ID" value="CAB4138285.1"/>
    <property type="molecule type" value="Genomic_DNA"/>
</dbReference>
<protein>
    <submittedName>
        <fullName evidence="1">Uncharacterized protein</fullName>
    </submittedName>
</protein>
<sequence>MARPFSRLDFPTDNLLAIIRRHARPAWASMTIAQFFEWVAANRALLASLTPIGTDADESISAFVEFMADRRRVWSAWFDRRKATGNADAQFICARYKQFLKRRPRTREQPGGDSLAMISATLASSDPDRFAEAEAVLAMADDKDHALIYAIAHGARSITHAAKMAGVHPPTATRRMRVLADTLATMRRNGRLGHALPARSDR</sequence>
<evidence type="ECO:0000313" key="1">
    <source>
        <dbReference type="EMBL" id="CAB4138285.1"/>
    </source>
</evidence>